<dbReference type="EMBL" id="JAPHVQ010000011">
    <property type="protein sequence ID" value="MDE8035558.1"/>
    <property type="molecule type" value="Genomic_DNA"/>
</dbReference>
<evidence type="ECO:0000256" key="2">
    <source>
        <dbReference type="ARBA" id="ARBA00022676"/>
    </source>
</evidence>
<reference evidence="9" key="1">
    <citation type="submission" date="2022-11" db="EMBL/GenBank/DDBJ databases">
        <authorList>
            <person name="Kamali M."/>
            <person name="Peak L."/>
            <person name="Go Y.Y."/>
            <person name="Balasuriya U.B.R."/>
            <person name="Carossino M."/>
        </authorList>
    </citation>
    <scope>NUCLEOTIDE SEQUENCE</scope>
    <source>
        <strain evidence="9">4524</strain>
    </source>
</reference>
<dbReference type="PANTHER" id="PTHR48090">
    <property type="entry name" value="UNDECAPRENYL-PHOSPHATE 4-DEOXY-4-FORMAMIDO-L-ARABINOSE TRANSFERASE-RELATED"/>
    <property type="match status" value="1"/>
</dbReference>
<gene>
    <name evidence="9" type="ORF">OQ257_10345</name>
</gene>
<dbReference type="GO" id="GO:0016757">
    <property type="term" value="F:glycosyltransferase activity"/>
    <property type="evidence" value="ECO:0007669"/>
    <property type="project" value="UniProtKB-KW"/>
</dbReference>
<dbReference type="InterPro" id="IPR050256">
    <property type="entry name" value="Glycosyltransferase_2"/>
</dbReference>
<keyword evidence="6 7" id="KW-0472">Membrane</keyword>
<evidence type="ECO:0000256" key="7">
    <source>
        <dbReference type="SAM" id="Phobius"/>
    </source>
</evidence>
<comment type="caution">
    <text evidence="9">The sequence shown here is derived from an EMBL/GenBank/DDBJ whole genome shotgun (WGS) entry which is preliminary data.</text>
</comment>
<keyword evidence="10" id="KW-1185">Reference proteome</keyword>
<accession>A0A9X4G582</accession>
<comment type="subcellular location">
    <subcellularLocation>
        <location evidence="1">Membrane</location>
        <topology evidence="1">Multi-pass membrane protein</topology>
    </subcellularLocation>
</comment>
<protein>
    <submittedName>
        <fullName evidence="9">Glycosyltransferase family 2 protein</fullName>
    </submittedName>
</protein>
<keyword evidence="3" id="KW-0808">Transferase</keyword>
<keyword evidence="5 7" id="KW-1133">Transmembrane helix</keyword>
<evidence type="ECO:0000256" key="6">
    <source>
        <dbReference type="ARBA" id="ARBA00023136"/>
    </source>
</evidence>
<evidence type="ECO:0000256" key="3">
    <source>
        <dbReference type="ARBA" id="ARBA00022679"/>
    </source>
</evidence>
<feature type="transmembrane region" description="Helical" evidence="7">
    <location>
        <begin position="245"/>
        <end position="266"/>
    </location>
</feature>
<organism evidence="9 10">
    <name type="scientific">Actinobacillus equuli subsp. equuli</name>
    <dbReference type="NCBI Taxonomy" id="202947"/>
    <lineage>
        <taxon>Bacteria</taxon>
        <taxon>Pseudomonadati</taxon>
        <taxon>Pseudomonadota</taxon>
        <taxon>Gammaproteobacteria</taxon>
        <taxon>Pasteurellales</taxon>
        <taxon>Pasteurellaceae</taxon>
        <taxon>Actinobacillus</taxon>
    </lineage>
</organism>
<reference evidence="9" key="2">
    <citation type="journal article" date="2023" name="Pathogens">
        <title>Pathological Features and Genomic Characterization of an Actinobacillus equuli subsp. equuli Bearing Unique Virulence-Associated Genes from an Adult Horse with Pleuropneumonia.</title>
        <authorList>
            <person name="Kamali M."/>
            <person name="Carossino M."/>
            <person name="Del Piero F."/>
            <person name="Peak L."/>
            <person name="Mitchell M.S."/>
            <person name="Willette J."/>
            <person name="Baker R."/>
            <person name="Li F."/>
            <person name="Kenez A."/>
            <person name="Balasuriya U.B.R."/>
            <person name="Go Y.Y."/>
        </authorList>
    </citation>
    <scope>NUCLEOTIDE SEQUENCE</scope>
    <source>
        <strain evidence="9">4524</strain>
    </source>
</reference>
<evidence type="ECO:0000256" key="5">
    <source>
        <dbReference type="ARBA" id="ARBA00022989"/>
    </source>
</evidence>
<keyword evidence="2" id="KW-0328">Glycosyltransferase</keyword>
<feature type="transmembrane region" description="Helical" evidence="7">
    <location>
        <begin position="278"/>
        <end position="302"/>
    </location>
</feature>
<dbReference type="InterPro" id="IPR029044">
    <property type="entry name" value="Nucleotide-diphossugar_trans"/>
</dbReference>
<dbReference type="AlphaFoldDB" id="A0A9X4G582"/>
<name>A0A9X4G582_ACTEU</name>
<dbReference type="Pfam" id="PF00535">
    <property type="entry name" value="Glycos_transf_2"/>
    <property type="match status" value="1"/>
</dbReference>
<dbReference type="PANTHER" id="PTHR48090:SF1">
    <property type="entry name" value="PROPHAGE BACTOPRENOL GLUCOSYL TRANSFERASE HOMOLOG"/>
    <property type="match status" value="1"/>
</dbReference>
<keyword evidence="4 7" id="KW-0812">Transmembrane</keyword>
<dbReference type="SUPFAM" id="SSF53448">
    <property type="entry name" value="Nucleotide-diphospho-sugar transferases"/>
    <property type="match status" value="1"/>
</dbReference>
<proteinExistence type="predicted"/>
<evidence type="ECO:0000313" key="10">
    <source>
        <dbReference type="Proteomes" id="UP001142444"/>
    </source>
</evidence>
<dbReference type="Proteomes" id="UP001142444">
    <property type="component" value="Unassembled WGS sequence"/>
</dbReference>
<evidence type="ECO:0000256" key="1">
    <source>
        <dbReference type="ARBA" id="ARBA00004141"/>
    </source>
</evidence>
<sequence>MGYEKMIEKKTLPSLAIVVPCYNESESFSYCLVELSKIINNLAKNEKIKPDSYILFIDDGSKDDTWAQIENATQKFQIVRGIKLSRNKGHQIALMAGLSVVDTDISISIDADLQDDTNCIEQMVDKYMDGNEIVYGVRNNRSTDTSFKRGTAGLFYKLMSKLGVEQVENHADYRLLSKRALNALMQYKEQNVYIRGMIPLIGFKSEKVFYSRSERIAGESKYPLKKMLALAIEGITSLSVMPLRLISLLGFLTCLFSFLMIVWALYLKLLGNSIDGWTSVVIAIAFLGGIQLLSLGVIDEYIGKIYIESKQRPKFFIEKYIGSEND</sequence>
<dbReference type="InterPro" id="IPR001173">
    <property type="entry name" value="Glyco_trans_2-like"/>
</dbReference>
<dbReference type="CDD" id="cd04187">
    <property type="entry name" value="DPM1_like_bac"/>
    <property type="match status" value="1"/>
</dbReference>
<dbReference type="RefSeq" id="WP_275218389.1">
    <property type="nucleotide sequence ID" value="NZ_JAPHVQ010000011.1"/>
</dbReference>
<dbReference type="Gene3D" id="3.90.550.10">
    <property type="entry name" value="Spore Coat Polysaccharide Biosynthesis Protein SpsA, Chain A"/>
    <property type="match status" value="1"/>
</dbReference>
<evidence type="ECO:0000259" key="8">
    <source>
        <dbReference type="Pfam" id="PF00535"/>
    </source>
</evidence>
<evidence type="ECO:0000256" key="4">
    <source>
        <dbReference type="ARBA" id="ARBA00022692"/>
    </source>
</evidence>
<evidence type="ECO:0000313" key="9">
    <source>
        <dbReference type="EMBL" id="MDE8035558.1"/>
    </source>
</evidence>
<feature type="domain" description="Glycosyltransferase 2-like" evidence="8">
    <location>
        <begin position="17"/>
        <end position="182"/>
    </location>
</feature>
<dbReference type="GO" id="GO:0005886">
    <property type="term" value="C:plasma membrane"/>
    <property type="evidence" value="ECO:0007669"/>
    <property type="project" value="TreeGrafter"/>
</dbReference>